<evidence type="ECO:0000313" key="2">
    <source>
        <dbReference type="EMBL" id="SLN11587.1"/>
    </source>
</evidence>
<protein>
    <submittedName>
        <fullName evidence="2">Methionyl-tRNA formyltransferase</fullName>
        <ecNumber evidence="2">2.1.2.9</ecNumber>
    </submittedName>
</protein>
<dbReference type="AlphaFoldDB" id="A0A1X6Y680"/>
<dbReference type="OrthoDB" id="5355061at2"/>
<keyword evidence="3" id="KW-1185">Reference proteome</keyword>
<evidence type="ECO:0000259" key="1">
    <source>
        <dbReference type="Pfam" id="PF00551"/>
    </source>
</evidence>
<dbReference type="Proteomes" id="UP000193570">
    <property type="component" value="Unassembled WGS sequence"/>
</dbReference>
<proteinExistence type="predicted"/>
<keyword evidence="2" id="KW-0808">Transferase</keyword>
<dbReference type="InterPro" id="IPR002376">
    <property type="entry name" value="Formyl_transf_N"/>
</dbReference>
<name>A0A1X6Y680_9RHOB</name>
<dbReference type="EMBL" id="FWFK01000001">
    <property type="protein sequence ID" value="SLN11587.1"/>
    <property type="molecule type" value="Genomic_DNA"/>
</dbReference>
<evidence type="ECO:0000313" key="3">
    <source>
        <dbReference type="Proteomes" id="UP000193570"/>
    </source>
</evidence>
<dbReference type="GO" id="GO:0004479">
    <property type="term" value="F:methionyl-tRNA formyltransferase activity"/>
    <property type="evidence" value="ECO:0007669"/>
    <property type="project" value="UniProtKB-EC"/>
</dbReference>
<dbReference type="Pfam" id="PF00551">
    <property type="entry name" value="Formyl_trans_N"/>
    <property type="match status" value="1"/>
</dbReference>
<organism evidence="2 3">
    <name type="scientific">Roseivivax jejudonensis</name>
    <dbReference type="NCBI Taxonomy" id="1529041"/>
    <lineage>
        <taxon>Bacteria</taxon>
        <taxon>Pseudomonadati</taxon>
        <taxon>Pseudomonadota</taxon>
        <taxon>Alphaproteobacteria</taxon>
        <taxon>Rhodobacterales</taxon>
        <taxon>Roseobacteraceae</taxon>
        <taxon>Roseivivax</taxon>
    </lineage>
</organism>
<dbReference type="RefSeq" id="WP_159456687.1">
    <property type="nucleotide sequence ID" value="NZ_FWFK01000001.1"/>
</dbReference>
<dbReference type="EC" id="2.1.2.9" evidence="2"/>
<dbReference type="SUPFAM" id="SSF53328">
    <property type="entry name" value="Formyltransferase"/>
    <property type="match status" value="1"/>
</dbReference>
<accession>A0A1X6Y680</accession>
<sequence length="262" mass="29192">MRVLILTSKEFGIAGTVLAALHDSSTVADCAALLCDMTATRKDRAWLQRKARKTWRIGVGGAVNGLRIRSWFDYGTVAHLPSVCDRLGMPLLRAPGVNSDEAVAQVKAWAPDLMISLGNPIIHEKVFGLPLWGTVNFHGELLPDYPGAQSILWPIHDGRQVSGFTIHKVARRLDGGDILVRREVPIVFRTDLRATIEATGTRIQAMVPAAFRDLVEHWPERWQAAAPNPSQPGYTTPTLRQFRRMVRNNRRLHAAQQRKETG</sequence>
<dbReference type="InterPro" id="IPR036477">
    <property type="entry name" value="Formyl_transf_N_sf"/>
</dbReference>
<dbReference type="PANTHER" id="PTHR11138:SF5">
    <property type="entry name" value="METHIONYL-TRNA FORMYLTRANSFERASE, MITOCHONDRIAL"/>
    <property type="match status" value="1"/>
</dbReference>
<feature type="domain" description="Formyl transferase N-terminal" evidence="1">
    <location>
        <begin position="1"/>
        <end position="194"/>
    </location>
</feature>
<reference evidence="2 3" key="1">
    <citation type="submission" date="2017-03" db="EMBL/GenBank/DDBJ databases">
        <authorList>
            <person name="Afonso C.L."/>
            <person name="Miller P.J."/>
            <person name="Scott M.A."/>
            <person name="Spackman E."/>
            <person name="Goraichik I."/>
            <person name="Dimitrov K.M."/>
            <person name="Suarez D.L."/>
            <person name="Swayne D.E."/>
        </authorList>
    </citation>
    <scope>NUCLEOTIDE SEQUENCE [LARGE SCALE GENOMIC DNA]</scope>
    <source>
        <strain evidence="2 3">CECT 8625</strain>
    </source>
</reference>
<dbReference type="PANTHER" id="PTHR11138">
    <property type="entry name" value="METHIONYL-TRNA FORMYLTRANSFERASE"/>
    <property type="match status" value="1"/>
</dbReference>
<gene>
    <name evidence="2" type="primary">fmt_1</name>
    <name evidence="2" type="ORF">ROJ8625_00278</name>
</gene>
<dbReference type="Gene3D" id="3.40.50.170">
    <property type="entry name" value="Formyl transferase, N-terminal domain"/>
    <property type="match status" value="1"/>
</dbReference>